<proteinExistence type="predicted"/>
<keyword evidence="3" id="KW-0732">Signal</keyword>
<dbReference type="STRING" id="596324.TREVI0001_0449"/>
<feature type="domain" description="TPM" evidence="4">
    <location>
        <begin position="73"/>
        <end position="202"/>
    </location>
</feature>
<feature type="signal peptide" evidence="3">
    <location>
        <begin position="1"/>
        <end position="29"/>
    </location>
</feature>
<dbReference type="Pfam" id="PF04536">
    <property type="entry name" value="TPM_phosphatase"/>
    <property type="match status" value="1"/>
</dbReference>
<dbReference type="Proteomes" id="UP000004509">
    <property type="component" value="Unassembled WGS sequence"/>
</dbReference>
<dbReference type="RefSeq" id="WP_006188736.1">
    <property type="nucleotide sequence ID" value="NZ_ACYH01000033.1"/>
</dbReference>
<sequence>MVMPVLTKRKTAALVAALFWCVLPFMLCADPSAADESDGDAAEWNADATQDAAFIEADDDLLIAAEKYAGAPVADMAGILSRSEISGIAARLTDFSESVKTDAAVVLVPDTGIRTAEEYADDFFDYGGYGTGEDRDGILLLIVTGGESGGRREVYISTSGPRTIRTVTDSRVEDLLDALIDGGLAAGNYPAGIDAYIDELHAIIKSPEEAAAAKLKSSLLFALGTGVFVFLVSFLVLCKRYKIAGAKPYYNRAEQTTVHFDSTHDPLISTNTVSTVRPKNNNSGGSSGSSTHTSSSGRTHGGGGRSF</sequence>
<evidence type="ECO:0000256" key="2">
    <source>
        <dbReference type="SAM" id="Phobius"/>
    </source>
</evidence>
<dbReference type="OrthoDB" id="359515at2"/>
<evidence type="ECO:0000256" key="1">
    <source>
        <dbReference type="SAM" id="MobiDB-lite"/>
    </source>
</evidence>
<feature type="compositionally biased region" description="Polar residues" evidence="1">
    <location>
        <begin position="269"/>
        <end position="282"/>
    </location>
</feature>
<dbReference type="eggNOG" id="COG1512">
    <property type="taxonomic scope" value="Bacteria"/>
</dbReference>
<dbReference type="EMBL" id="ACYH01000033">
    <property type="protein sequence ID" value="EEV20457.1"/>
    <property type="molecule type" value="Genomic_DNA"/>
</dbReference>
<evidence type="ECO:0000313" key="6">
    <source>
        <dbReference type="Proteomes" id="UP000004509"/>
    </source>
</evidence>
<organism evidence="5 6">
    <name type="scientific">Treponema vincentii ATCC 35580</name>
    <dbReference type="NCBI Taxonomy" id="596324"/>
    <lineage>
        <taxon>Bacteria</taxon>
        <taxon>Pseudomonadati</taxon>
        <taxon>Spirochaetota</taxon>
        <taxon>Spirochaetia</taxon>
        <taxon>Spirochaetales</taxon>
        <taxon>Treponemataceae</taxon>
        <taxon>Treponema</taxon>
    </lineage>
</organism>
<keyword evidence="2" id="KW-0812">Transmembrane</keyword>
<feature type="region of interest" description="Disordered" evidence="1">
    <location>
        <begin position="269"/>
        <end position="307"/>
    </location>
</feature>
<evidence type="ECO:0000259" key="4">
    <source>
        <dbReference type="Pfam" id="PF04536"/>
    </source>
</evidence>
<comment type="caution">
    <text evidence="5">The sequence shown here is derived from an EMBL/GenBank/DDBJ whole genome shotgun (WGS) entry which is preliminary data.</text>
</comment>
<keyword evidence="2" id="KW-0472">Membrane</keyword>
<feature type="transmembrane region" description="Helical" evidence="2">
    <location>
        <begin position="219"/>
        <end position="238"/>
    </location>
</feature>
<name>C8PQ81_9SPIR</name>
<dbReference type="Gene3D" id="3.10.310.50">
    <property type="match status" value="1"/>
</dbReference>
<evidence type="ECO:0000313" key="5">
    <source>
        <dbReference type="EMBL" id="EEV20457.1"/>
    </source>
</evidence>
<protein>
    <recommendedName>
        <fullName evidence="4">TPM domain-containing protein</fullName>
    </recommendedName>
</protein>
<dbReference type="PANTHER" id="PTHR30373:SF2">
    <property type="entry name" value="UPF0603 PROTEIN YGCG"/>
    <property type="match status" value="1"/>
</dbReference>
<dbReference type="InterPro" id="IPR007621">
    <property type="entry name" value="TPM_dom"/>
</dbReference>
<keyword evidence="2" id="KW-1133">Transmembrane helix</keyword>
<accession>C8PQ81</accession>
<dbReference type="PANTHER" id="PTHR30373">
    <property type="entry name" value="UPF0603 PROTEIN YGCG"/>
    <property type="match status" value="1"/>
</dbReference>
<dbReference type="AlphaFoldDB" id="C8PQ81"/>
<gene>
    <name evidence="5" type="ORF">TREVI0001_0449</name>
</gene>
<feature type="chain" id="PRO_5002989384" description="TPM domain-containing protein" evidence="3">
    <location>
        <begin position="30"/>
        <end position="307"/>
    </location>
</feature>
<feature type="compositionally biased region" description="Low complexity" evidence="1">
    <location>
        <begin position="288"/>
        <end position="298"/>
    </location>
</feature>
<evidence type="ECO:0000256" key="3">
    <source>
        <dbReference type="SAM" id="SignalP"/>
    </source>
</evidence>
<reference evidence="5 6" key="1">
    <citation type="submission" date="2009-07" db="EMBL/GenBank/DDBJ databases">
        <authorList>
            <person name="Madupu R."/>
            <person name="Sebastian Y."/>
            <person name="Durkin A.S."/>
            <person name="Torralba M."/>
            <person name="Methe B."/>
            <person name="Sutton G.G."/>
            <person name="Strausberg R.L."/>
            <person name="Nelson K.E."/>
        </authorList>
    </citation>
    <scope>NUCLEOTIDE SEQUENCE [LARGE SCALE GENOMIC DNA]</scope>
    <source>
        <strain evidence="5 6">ATCC 35580</strain>
    </source>
</reference>